<dbReference type="CDD" id="cd07891">
    <property type="entry name" value="CYTH-like_CthTTM-like_1"/>
    <property type="match status" value="1"/>
</dbReference>
<protein>
    <submittedName>
        <fullName evidence="2">CYTH domain-containing protein</fullName>
    </submittedName>
</protein>
<dbReference type="InterPro" id="IPR033469">
    <property type="entry name" value="CYTH-like_dom_sf"/>
</dbReference>
<gene>
    <name evidence="2" type="ORF">M0654_03215</name>
</gene>
<name>A0ABT0IM94_9HYPH</name>
<organism evidence="2 3">
    <name type="scientific">Neorhizobium turbinariae</name>
    <dbReference type="NCBI Taxonomy" id="2937795"/>
    <lineage>
        <taxon>Bacteria</taxon>
        <taxon>Pseudomonadati</taxon>
        <taxon>Pseudomonadota</taxon>
        <taxon>Alphaproteobacteria</taxon>
        <taxon>Hyphomicrobiales</taxon>
        <taxon>Rhizobiaceae</taxon>
        <taxon>Rhizobium/Agrobacterium group</taxon>
        <taxon>Neorhizobium</taxon>
    </lineage>
</organism>
<dbReference type="PANTHER" id="PTHR40114:SF1">
    <property type="entry name" value="SLR0698 PROTEIN"/>
    <property type="match status" value="1"/>
</dbReference>
<dbReference type="Gene3D" id="2.40.320.10">
    <property type="entry name" value="Hypothetical Protein Pfu-838710-001"/>
    <property type="match status" value="1"/>
</dbReference>
<sequence>MAKEIERKFKVVGDGWRSQTVSSSSFRQAYIASGEDRSVRVRIMDGERAKLTIKVGRQFMSRDEFEYEIPLADAEQLADCAVGVVLEKTRYEVEHHGYTWEIDVYGGAYQGLVIAEVEMEDEAAQPDLPDWIGEEVTGDRRFSNLVMATEDMSSELVHGVSSASL</sequence>
<evidence type="ECO:0000259" key="1">
    <source>
        <dbReference type="PROSITE" id="PS51707"/>
    </source>
</evidence>
<keyword evidence="3" id="KW-1185">Reference proteome</keyword>
<dbReference type="Proteomes" id="UP001202827">
    <property type="component" value="Unassembled WGS sequence"/>
</dbReference>
<dbReference type="PROSITE" id="PS51707">
    <property type="entry name" value="CYTH"/>
    <property type="match status" value="1"/>
</dbReference>
<accession>A0ABT0IM94</accession>
<evidence type="ECO:0000313" key="2">
    <source>
        <dbReference type="EMBL" id="MCK8778987.1"/>
    </source>
</evidence>
<dbReference type="RefSeq" id="WP_248681805.1">
    <property type="nucleotide sequence ID" value="NZ_JALPRY010000004.1"/>
</dbReference>
<reference evidence="2 3" key="1">
    <citation type="submission" date="2022-04" db="EMBL/GenBank/DDBJ databases">
        <title>Rhizobium coralii sp. nov., isolated from coral Turbinaria peltata.</title>
        <authorList>
            <person name="Sun H."/>
        </authorList>
    </citation>
    <scope>NUCLEOTIDE SEQUENCE [LARGE SCALE GENOMIC DNA]</scope>
    <source>
        <strain evidence="2 3">NTR19</strain>
    </source>
</reference>
<dbReference type="InterPro" id="IPR012042">
    <property type="entry name" value="NeuTTM/CthTTM-like"/>
</dbReference>
<comment type="caution">
    <text evidence="2">The sequence shown here is derived from an EMBL/GenBank/DDBJ whole genome shotgun (WGS) entry which is preliminary data.</text>
</comment>
<dbReference type="SMART" id="SM01118">
    <property type="entry name" value="CYTH"/>
    <property type="match status" value="1"/>
</dbReference>
<proteinExistence type="predicted"/>
<dbReference type="Pfam" id="PF01928">
    <property type="entry name" value="CYTH"/>
    <property type="match status" value="1"/>
</dbReference>
<dbReference type="SUPFAM" id="SSF55154">
    <property type="entry name" value="CYTH-like phosphatases"/>
    <property type="match status" value="1"/>
</dbReference>
<dbReference type="EMBL" id="JALPRY010000004">
    <property type="protein sequence ID" value="MCK8778987.1"/>
    <property type="molecule type" value="Genomic_DNA"/>
</dbReference>
<dbReference type="InterPro" id="IPR023577">
    <property type="entry name" value="CYTH_domain"/>
</dbReference>
<feature type="domain" description="CYTH" evidence="1">
    <location>
        <begin position="2"/>
        <end position="148"/>
    </location>
</feature>
<dbReference type="PANTHER" id="PTHR40114">
    <property type="entry name" value="SLR0698 PROTEIN"/>
    <property type="match status" value="1"/>
</dbReference>
<dbReference type="PIRSF" id="PIRSF016487">
    <property type="entry name" value="CYTH_UCP016487"/>
    <property type="match status" value="1"/>
</dbReference>
<evidence type="ECO:0000313" key="3">
    <source>
        <dbReference type="Proteomes" id="UP001202827"/>
    </source>
</evidence>